<dbReference type="InterPro" id="IPR037522">
    <property type="entry name" value="HD_GYP_dom"/>
</dbReference>
<keyword evidence="2" id="KW-0418">Kinase</keyword>
<feature type="coiled-coil region" evidence="4">
    <location>
        <begin position="106"/>
        <end position="163"/>
    </location>
</feature>
<dbReference type="GO" id="GO:0000160">
    <property type="term" value="P:phosphorelay signal transduction system"/>
    <property type="evidence" value="ECO:0007669"/>
    <property type="project" value="InterPro"/>
</dbReference>
<evidence type="ECO:0000256" key="2">
    <source>
        <dbReference type="ARBA" id="ARBA00022777"/>
    </source>
</evidence>
<comment type="caution">
    <text evidence="8">The sequence shown here is derived from an EMBL/GenBank/DDBJ whole genome shotgun (WGS) entry which is preliminary data.</text>
</comment>
<feature type="domain" description="HD-GYP" evidence="7">
    <location>
        <begin position="314"/>
        <end position="503"/>
    </location>
</feature>
<protein>
    <submittedName>
        <fullName evidence="8">Phosphohydrolase</fullName>
    </submittedName>
</protein>
<dbReference type="RefSeq" id="WP_281792586.1">
    <property type="nucleotide sequence ID" value="NZ_BSDR01000001.1"/>
</dbReference>
<feature type="domain" description="Response regulatory" evidence="5">
    <location>
        <begin position="2"/>
        <end position="117"/>
    </location>
</feature>
<evidence type="ECO:0000256" key="1">
    <source>
        <dbReference type="ARBA" id="ARBA00022679"/>
    </source>
</evidence>
<dbReference type="Pfam" id="PF13487">
    <property type="entry name" value="HD_5"/>
    <property type="match status" value="1"/>
</dbReference>
<dbReference type="Gene3D" id="1.10.3210.10">
    <property type="entry name" value="Hypothetical protein af1432"/>
    <property type="match status" value="1"/>
</dbReference>
<dbReference type="PROSITE" id="PS50110">
    <property type="entry name" value="RESPONSE_REGULATORY"/>
    <property type="match status" value="1"/>
</dbReference>
<dbReference type="AlphaFoldDB" id="A0A9W6D1G4"/>
<dbReference type="InterPro" id="IPR006675">
    <property type="entry name" value="HDIG_dom"/>
</dbReference>
<organism evidence="8 9">
    <name type="scientific">Desulforhabdus amnigena</name>
    <dbReference type="NCBI Taxonomy" id="40218"/>
    <lineage>
        <taxon>Bacteria</taxon>
        <taxon>Pseudomonadati</taxon>
        <taxon>Thermodesulfobacteriota</taxon>
        <taxon>Syntrophobacteria</taxon>
        <taxon>Syntrophobacterales</taxon>
        <taxon>Syntrophobacteraceae</taxon>
        <taxon>Desulforhabdus</taxon>
    </lineage>
</organism>
<dbReference type="Gene3D" id="3.30.450.40">
    <property type="match status" value="1"/>
</dbReference>
<proteinExistence type="predicted"/>
<evidence type="ECO:0000313" key="9">
    <source>
        <dbReference type="Proteomes" id="UP001144372"/>
    </source>
</evidence>
<gene>
    <name evidence="8" type="ORF">DAMNIGENAA_09710</name>
</gene>
<keyword evidence="9" id="KW-1185">Reference proteome</keyword>
<evidence type="ECO:0000259" key="7">
    <source>
        <dbReference type="PROSITE" id="PS51832"/>
    </source>
</evidence>
<dbReference type="PROSITE" id="PS51832">
    <property type="entry name" value="HD_GYP"/>
    <property type="match status" value="1"/>
</dbReference>
<evidence type="ECO:0000256" key="3">
    <source>
        <dbReference type="PROSITE-ProRule" id="PRU00169"/>
    </source>
</evidence>
<dbReference type="InterPro" id="IPR052020">
    <property type="entry name" value="Cyclic_di-GMP/3'3'-cGAMP_PDE"/>
</dbReference>
<reference evidence="8" key="1">
    <citation type="submission" date="2022-12" db="EMBL/GenBank/DDBJ databases">
        <title>Reference genome sequencing for broad-spectrum identification of bacterial and archaeal isolates by mass spectrometry.</title>
        <authorList>
            <person name="Sekiguchi Y."/>
            <person name="Tourlousse D.M."/>
        </authorList>
    </citation>
    <scope>NUCLEOTIDE SEQUENCE</scope>
    <source>
        <strain evidence="8">ASRB1</strain>
    </source>
</reference>
<dbReference type="PANTHER" id="PTHR45228">
    <property type="entry name" value="CYCLIC DI-GMP PHOSPHODIESTERASE TM_0186-RELATED"/>
    <property type="match status" value="1"/>
</dbReference>
<dbReference type="EMBL" id="BSDR01000001">
    <property type="protein sequence ID" value="GLI33538.1"/>
    <property type="molecule type" value="Genomic_DNA"/>
</dbReference>
<evidence type="ECO:0000256" key="4">
    <source>
        <dbReference type="SAM" id="Coils"/>
    </source>
</evidence>
<dbReference type="CDD" id="cd00077">
    <property type="entry name" value="HDc"/>
    <property type="match status" value="1"/>
</dbReference>
<evidence type="ECO:0000259" key="5">
    <source>
        <dbReference type="PROSITE" id="PS50110"/>
    </source>
</evidence>
<feature type="domain" description="HD" evidence="6">
    <location>
        <begin position="336"/>
        <end position="458"/>
    </location>
</feature>
<evidence type="ECO:0000259" key="6">
    <source>
        <dbReference type="PROSITE" id="PS51831"/>
    </source>
</evidence>
<sequence>MKILIVEDDILLGDMLKESLQHLEHERVEVSTTGRNALKCIEEELFDCVFVDLNLPDIFGVDLLNEIKRQDPALPVIMMSGHPTMDYAMDAMRKGASDFLTKPFTLQNLVLTLERVTKEKKLLMENLRLKWESQTRRQLEAVNQQLQERIQEQTRLFEIARDLDEIHSDGDLYGRVAQISSDITRSPNVAVFLLPPEKDKLVLLAGHGMDGLSGKDCIFSANRLQLKELAFEEAYPAACPSHELIGSPHLQKYNLEDATLSCWPLKIRGELFGFLMTFRDRSSAALSASQLKLMDFLTRKTSLAMENLALYENLISNFYGILRSLVNALEAKDPYTGKHSERVTLYAERIALSMGSSPASIESLRTAGYLHDIGKMGIADKILNKPSALTHEEFELIKKHPVIGETIVADLGLSPEERSIILHHHERWDGRGYPHGLRGEEIPQPARIVAVADAFDAMTSKRAYRKALSAKEALKEIIDNRGTQFAPDVVDAFREIMQRKQKE</sequence>
<keyword evidence="4" id="KW-0175">Coiled coil</keyword>
<dbReference type="SUPFAM" id="SSF55781">
    <property type="entry name" value="GAF domain-like"/>
    <property type="match status" value="1"/>
</dbReference>
<dbReference type="Pfam" id="PF13492">
    <property type="entry name" value="GAF_3"/>
    <property type="match status" value="1"/>
</dbReference>
<dbReference type="SUPFAM" id="SSF52172">
    <property type="entry name" value="CheY-like"/>
    <property type="match status" value="1"/>
</dbReference>
<dbReference type="InterPro" id="IPR001789">
    <property type="entry name" value="Sig_transdc_resp-reg_receiver"/>
</dbReference>
<dbReference type="Proteomes" id="UP001144372">
    <property type="component" value="Unassembled WGS sequence"/>
</dbReference>
<dbReference type="SMART" id="SM00471">
    <property type="entry name" value="HDc"/>
    <property type="match status" value="1"/>
</dbReference>
<dbReference type="InterPro" id="IPR003607">
    <property type="entry name" value="HD/PDEase_dom"/>
</dbReference>
<feature type="modified residue" description="4-aspartylphosphate" evidence="3">
    <location>
        <position position="52"/>
    </location>
</feature>
<dbReference type="NCBIfam" id="TIGR00277">
    <property type="entry name" value="HDIG"/>
    <property type="match status" value="1"/>
</dbReference>
<dbReference type="Gene3D" id="3.40.50.2300">
    <property type="match status" value="1"/>
</dbReference>
<keyword evidence="3" id="KW-0597">Phosphoprotein</keyword>
<keyword evidence="1" id="KW-0808">Transferase</keyword>
<dbReference type="SUPFAM" id="SSF109604">
    <property type="entry name" value="HD-domain/PDEase-like"/>
    <property type="match status" value="1"/>
</dbReference>
<dbReference type="SMART" id="SM00448">
    <property type="entry name" value="REC"/>
    <property type="match status" value="1"/>
</dbReference>
<dbReference type="InterPro" id="IPR029016">
    <property type="entry name" value="GAF-like_dom_sf"/>
</dbReference>
<name>A0A9W6D1G4_9BACT</name>
<dbReference type="PROSITE" id="PS51831">
    <property type="entry name" value="HD"/>
    <property type="match status" value="1"/>
</dbReference>
<evidence type="ECO:0000313" key="8">
    <source>
        <dbReference type="EMBL" id="GLI33538.1"/>
    </source>
</evidence>
<dbReference type="Pfam" id="PF00072">
    <property type="entry name" value="Response_reg"/>
    <property type="match status" value="1"/>
</dbReference>
<accession>A0A9W6D1G4</accession>
<dbReference type="GO" id="GO:0016301">
    <property type="term" value="F:kinase activity"/>
    <property type="evidence" value="ECO:0007669"/>
    <property type="project" value="UniProtKB-KW"/>
</dbReference>
<dbReference type="InterPro" id="IPR003018">
    <property type="entry name" value="GAF"/>
</dbReference>
<dbReference type="InterPro" id="IPR011006">
    <property type="entry name" value="CheY-like_superfamily"/>
</dbReference>
<dbReference type="InterPro" id="IPR006674">
    <property type="entry name" value="HD_domain"/>
</dbReference>